<protein>
    <submittedName>
        <fullName evidence="2">Uncharacterized protein</fullName>
    </submittedName>
</protein>
<dbReference type="OrthoDB" id="1144122at2"/>
<organism evidence="2 3">
    <name type="scientific">Parapedobacter koreensis</name>
    <dbReference type="NCBI Taxonomy" id="332977"/>
    <lineage>
        <taxon>Bacteria</taxon>
        <taxon>Pseudomonadati</taxon>
        <taxon>Bacteroidota</taxon>
        <taxon>Sphingobacteriia</taxon>
        <taxon>Sphingobacteriales</taxon>
        <taxon>Sphingobacteriaceae</taxon>
        <taxon>Parapedobacter</taxon>
    </lineage>
</organism>
<reference evidence="3" key="1">
    <citation type="submission" date="2016-10" db="EMBL/GenBank/DDBJ databases">
        <authorList>
            <person name="Varghese N."/>
            <person name="Submissions S."/>
        </authorList>
    </citation>
    <scope>NUCLEOTIDE SEQUENCE [LARGE SCALE GENOMIC DNA]</scope>
    <source>
        <strain evidence="3">Jip14</strain>
    </source>
</reference>
<proteinExistence type="predicted"/>
<feature type="chain" id="PRO_5011485769" evidence="1">
    <location>
        <begin position="24"/>
        <end position="136"/>
    </location>
</feature>
<keyword evidence="3" id="KW-1185">Reference proteome</keyword>
<dbReference type="EMBL" id="FNZR01000005">
    <property type="protein sequence ID" value="SEL40628.1"/>
    <property type="molecule type" value="Genomic_DNA"/>
</dbReference>
<evidence type="ECO:0000313" key="2">
    <source>
        <dbReference type="EMBL" id="SEL40628.1"/>
    </source>
</evidence>
<gene>
    <name evidence="2" type="ORF">SAMN05421740_10572</name>
</gene>
<dbReference type="STRING" id="332977.SAMN05421740_10572"/>
<feature type="signal peptide" evidence="1">
    <location>
        <begin position="1"/>
        <end position="23"/>
    </location>
</feature>
<accession>A0A1H7PYR8</accession>
<evidence type="ECO:0000313" key="3">
    <source>
        <dbReference type="Proteomes" id="UP000198916"/>
    </source>
</evidence>
<dbReference type="AlphaFoldDB" id="A0A1H7PYR8"/>
<evidence type="ECO:0000256" key="1">
    <source>
        <dbReference type="SAM" id="SignalP"/>
    </source>
</evidence>
<keyword evidence="1" id="KW-0732">Signal</keyword>
<name>A0A1H7PYR8_9SPHI</name>
<dbReference type="Proteomes" id="UP000198916">
    <property type="component" value="Unassembled WGS sequence"/>
</dbReference>
<dbReference type="RefSeq" id="WP_143053882.1">
    <property type="nucleotide sequence ID" value="NZ_FNZR01000005.1"/>
</dbReference>
<sequence length="136" mass="14812">MKRTLIKKLWLSTPLLAISLWSASYESKKDFKIEISEDGKVTTLICQHGCAWKELSFTKPTHGDAAMVNQFGMASFDEGNTAAADGSLAEFSFTITKKAGKYVLKGVNGTAWKSLSFSLKPYAAPRVLDASGVTVR</sequence>